<dbReference type="EMBL" id="JAFCIQ010000009">
    <property type="protein sequence ID" value="MBM2767700.1"/>
    <property type="molecule type" value="Genomic_DNA"/>
</dbReference>
<organism evidence="1 2">
    <name type="scientific">Burkholderia anthina</name>
    <dbReference type="NCBI Taxonomy" id="179879"/>
    <lineage>
        <taxon>Bacteria</taxon>
        <taxon>Pseudomonadati</taxon>
        <taxon>Pseudomonadota</taxon>
        <taxon>Betaproteobacteria</taxon>
        <taxon>Burkholderiales</taxon>
        <taxon>Burkholderiaceae</taxon>
        <taxon>Burkholderia</taxon>
        <taxon>Burkholderia cepacia complex</taxon>
    </lineage>
</organism>
<evidence type="ECO:0008006" key="3">
    <source>
        <dbReference type="Google" id="ProtNLM"/>
    </source>
</evidence>
<comment type="caution">
    <text evidence="1">The sequence shown here is derived from an EMBL/GenBank/DDBJ whole genome shotgun (WGS) entry which is preliminary data.</text>
</comment>
<sequence>MHLVTPALHILVDRLSRILLILAPGSICVRTLGWKHVGLRRFSSDVMATLELSFDWSGGITQTNPGDSRTAAGTLFLQKNAVPDEVGHGYFLGAKGTLDYFIAPGLSVRFMSTLDASVR</sequence>
<dbReference type="GeneID" id="56501970"/>
<accession>A0ABS2B464</accession>
<gene>
    <name evidence="1" type="ORF">JQK92_14800</name>
</gene>
<protein>
    <recommendedName>
        <fullName evidence="3">Porin</fullName>
    </recommendedName>
</protein>
<keyword evidence="2" id="KW-1185">Reference proteome</keyword>
<name>A0ABS2B464_9BURK</name>
<reference evidence="1 2" key="1">
    <citation type="submission" date="2021-02" db="EMBL/GenBank/DDBJ databases">
        <title>Draft genome of the type strains Burkholderia anthina DSM16086.</title>
        <authorList>
            <person name="Hertel R."/>
            <person name="Meissner J."/>
            <person name="Poehlein A."/>
            <person name="Daniel R."/>
            <person name="Commichau F.M."/>
        </authorList>
    </citation>
    <scope>NUCLEOTIDE SEQUENCE [LARGE SCALE GENOMIC DNA]</scope>
    <source>
        <strain evidence="1 2">DSM 16086</strain>
    </source>
</reference>
<dbReference type="RefSeq" id="WP_162826191.1">
    <property type="nucleotide sequence ID" value="NZ_CABVLY010000015.1"/>
</dbReference>
<dbReference type="Proteomes" id="UP000755577">
    <property type="component" value="Unassembled WGS sequence"/>
</dbReference>
<proteinExistence type="predicted"/>
<evidence type="ECO:0000313" key="1">
    <source>
        <dbReference type="EMBL" id="MBM2767700.1"/>
    </source>
</evidence>
<evidence type="ECO:0000313" key="2">
    <source>
        <dbReference type="Proteomes" id="UP000755577"/>
    </source>
</evidence>